<dbReference type="InterPro" id="IPR013196">
    <property type="entry name" value="HTH_11"/>
</dbReference>
<keyword evidence="2" id="KW-0804">Transcription</keyword>
<dbReference type="PANTHER" id="PTHR34580:SF1">
    <property type="entry name" value="PROTEIN PAFC"/>
    <property type="match status" value="1"/>
</dbReference>
<dbReference type="SUPFAM" id="SSF46785">
    <property type="entry name" value="Winged helix' DNA-binding domain"/>
    <property type="match status" value="1"/>
</dbReference>
<dbReference type="PIRSF" id="PIRSF016838">
    <property type="entry name" value="PafC"/>
    <property type="match status" value="1"/>
</dbReference>
<comment type="caution">
    <text evidence="4">The sequence shown here is derived from an EMBL/GenBank/DDBJ whole genome shotgun (WGS) entry which is preliminary data.</text>
</comment>
<sequence length="303" mass="35218">MEKVERLISIIMILLKKDVVSTKEFAQLFNVSKRTILRDMETLSLSNIPIYAVNGVNGGYGIMDEYKVDKRLLSSADLENILTALGGLEQILISEEVEVTIKKIEAMVSPLTPKGSIQLSFYDWEGRSEIRQTLKKCQEAILARRFISFDYIDKNGVITNRMVEPYQLHFSETSWYLKGFCLHRMRYRTFKLSRMDHLQLDEKTFSPRDDSLEQEQDASYQPELVAVKALISPNIKDHFIERYGRKSIENYNSEFFLATIHVPQNSIGFQFLAGFGTNLKIVAPRTYVEDFRNYLNQMMEKYI</sequence>
<proteinExistence type="predicted"/>
<evidence type="ECO:0000313" key="4">
    <source>
        <dbReference type="EMBL" id="GIO34401.1"/>
    </source>
</evidence>
<feature type="domain" description="HTH deoR-type" evidence="3">
    <location>
        <begin position="3"/>
        <end position="62"/>
    </location>
</feature>
<dbReference type="InterPro" id="IPR026881">
    <property type="entry name" value="WYL_dom"/>
</dbReference>
<evidence type="ECO:0000313" key="5">
    <source>
        <dbReference type="Proteomes" id="UP000679779"/>
    </source>
</evidence>
<dbReference type="InterPro" id="IPR036388">
    <property type="entry name" value="WH-like_DNA-bd_sf"/>
</dbReference>
<dbReference type="Pfam" id="PF08279">
    <property type="entry name" value="HTH_11"/>
    <property type="match status" value="1"/>
</dbReference>
<dbReference type="Proteomes" id="UP000679779">
    <property type="component" value="Unassembled WGS sequence"/>
</dbReference>
<dbReference type="SMART" id="SM00420">
    <property type="entry name" value="HTH_DEOR"/>
    <property type="match status" value="1"/>
</dbReference>
<evidence type="ECO:0000256" key="2">
    <source>
        <dbReference type="ARBA" id="ARBA00023163"/>
    </source>
</evidence>
<reference evidence="4" key="1">
    <citation type="submission" date="2021-03" db="EMBL/GenBank/DDBJ databases">
        <title>Antimicrobial resistance genes in bacteria isolated from Japanese honey, and their potential for conferring macrolide and lincosamide resistance in the American foulbrood pathogen Paenibacillus larvae.</title>
        <authorList>
            <person name="Okamoto M."/>
            <person name="Kumagai M."/>
            <person name="Kanamori H."/>
            <person name="Takamatsu D."/>
        </authorList>
    </citation>
    <scope>NUCLEOTIDE SEQUENCE</scope>
    <source>
        <strain evidence="4">J2TS6</strain>
    </source>
</reference>
<dbReference type="EMBL" id="BORQ01000010">
    <property type="protein sequence ID" value="GIO34401.1"/>
    <property type="molecule type" value="Genomic_DNA"/>
</dbReference>
<protein>
    <submittedName>
        <fullName evidence="4">Transcriptional regulator</fullName>
    </submittedName>
</protein>
<dbReference type="Gene3D" id="1.10.10.10">
    <property type="entry name" value="Winged helix-like DNA-binding domain superfamily/Winged helix DNA-binding domain"/>
    <property type="match status" value="1"/>
</dbReference>
<dbReference type="InterPro" id="IPR051534">
    <property type="entry name" value="CBASS_pafABC_assoc_protein"/>
</dbReference>
<keyword evidence="1" id="KW-0805">Transcription regulation</keyword>
<evidence type="ECO:0000259" key="3">
    <source>
        <dbReference type="PROSITE" id="PS51000"/>
    </source>
</evidence>
<dbReference type="Pfam" id="PF13280">
    <property type="entry name" value="WYL"/>
    <property type="match status" value="1"/>
</dbReference>
<dbReference type="RefSeq" id="WP_160043917.1">
    <property type="nucleotide sequence ID" value="NZ_BORQ01000010.1"/>
</dbReference>
<dbReference type="PROSITE" id="PS52050">
    <property type="entry name" value="WYL"/>
    <property type="match status" value="1"/>
</dbReference>
<dbReference type="AlphaFoldDB" id="A0A919XK40"/>
<dbReference type="InterPro" id="IPR036390">
    <property type="entry name" value="WH_DNA-bd_sf"/>
</dbReference>
<organism evidence="4 5">
    <name type="scientific">Paenibacillus albilobatus</name>
    <dbReference type="NCBI Taxonomy" id="2716884"/>
    <lineage>
        <taxon>Bacteria</taxon>
        <taxon>Bacillati</taxon>
        <taxon>Bacillota</taxon>
        <taxon>Bacilli</taxon>
        <taxon>Bacillales</taxon>
        <taxon>Paenibacillaceae</taxon>
        <taxon>Paenibacillus</taxon>
    </lineage>
</organism>
<dbReference type="PANTHER" id="PTHR34580">
    <property type="match status" value="1"/>
</dbReference>
<dbReference type="GO" id="GO:0003700">
    <property type="term" value="F:DNA-binding transcription factor activity"/>
    <property type="evidence" value="ECO:0007669"/>
    <property type="project" value="InterPro"/>
</dbReference>
<evidence type="ECO:0000256" key="1">
    <source>
        <dbReference type="ARBA" id="ARBA00023015"/>
    </source>
</evidence>
<name>A0A919XK40_9BACL</name>
<dbReference type="InterPro" id="IPR001034">
    <property type="entry name" value="DeoR_HTH"/>
</dbReference>
<dbReference type="PROSITE" id="PS51000">
    <property type="entry name" value="HTH_DEOR_2"/>
    <property type="match status" value="1"/>
</dbReference>
<dbReference type="InterPro" id="IPR028349">
    <property type="entry name" value="PafC-like"/>
</dbReference>
<accession>A0A919XK40</accession>
<keyword evidence="5" id="KW-1185">Reference proteome</keyword>
<gene>
    <name evidence="4" type="ORF">J2TS6_55420</name>
</gene>